<organism evidence="1 2">
    <name type="scientific">Oligella urethralis DNF00040</name>
    <dbReference type="NCBI Taxonomy" id="1401065"/>
    <lineage>
        <taxon>Bacteria</taxon>
        <taxon>Pseudomonadati</taxon>
        <taxon>Pseudomonadota</taxon>
        <taxon>Betaproteobacteria</taxon>
        <taxon>Burkholderiales</taxon>
        <taxon>Alcaligenaceae</taxon>
        <taxon>Oligella</taxon>
    </lineage>
</organism>
<dbReference type="AlphaFoldDB" id="A0A096BBB5"/>
<keyword evidence="2" id="KW-1185">Reference proteome</keyword>
<protein>
    <submittedName>
        <fullName evidence="1">Uncharacterized protein</fullName>
    </submittedName>
</protein>
<reference evidence="1 2" key="1">
    <citation type="submission" date="2014-07" db="EMBL/GenBank/DDBJ databases">
        <authorList>
            <person name="McCorrison J."/>
            <person name="Sanka R."/>
            <person name="Torralba M."/>
            <person name="Gillis M."/>
            <person name="Haft D.H."/>
            <person name="Methe B."/>
            <person name="Sutton G."/>
            <person name="Nelson K.E."/>
        </authorList>
    </citation>
    <scope>NUCLEOTIDE SEQUENCE [LARGE SCALE GENOMIC DNA]</scope>
    <source>
        <strain evidence="1 2">DNF00040</strain>
    </source>
</reference>
<name>A0A096BBB5_9BURK</name>
<gene>
    <name evidence="1" type="ORF">HMPREF2130_06520</name>
</gene>
<sequence>MDYKVEKVTLDNNNPGVIVTLSKYGNEISITLATRSEGARDILFDKLNSNECRELFLSDDNDLTQLLNDISDSFGE</sequence>
<evidence type="ECO:0000313" key="2">
    <source>
        <dbReference type="Proteomes" id="UP000029629"/>
    </source>
</evidence>
<dbReference type="Proteomes" id="UP000029629">
    <property type="component" value="Unassembled WGS sequence"/>
</dbReference>
<proteinExistence type="predicted"/>
<accession>A0A096BBB5</accession>
<dbReference type="RefSeq" id="WP_036559262.1">
    <property type="nucleotide sequence ID" value="NZ_JRNI01000024.1"/>
</dbReference>
<comment type="caution">
    <text evidence="1">The sequence shown here is derived from an EMBL/GenBank/DDBJ whole genome shotgun (WGS) entry which is preliminary data.</text>
</comment>
<evidence type="ECO:0000313" key="1">
    <source>
        <dbReference type="EMBL" id="KGF30469.1"/>
    </source>
</evidence>
<dbReference type="EMBL" id="JRNI01000024">
    <property type="protein sequence ID" value="KGF30469.1"/>
    <property type="molecule type" value="Genomic_DNA"/>
</dbReference>